<name>A0A7E4ZT84_PANRE</name>
<dbReference type="EC" id="4.3.2.5" evidence="4"/>
<keyword evidence="5" id="KW-0964">Secreted</keyword>
<feature type="chain" id="PRO_5028842280" description="peptidylamidoglycolate lyase" evidence="14">
    <location>
        <begin position="17"/>
        <end position="383"/>
    </location>
</feature>
<dbReference type="AlphaFoldDB" id="A0A7E4ZT84"/>
<dbReference type="PANTHER" id="PTHR10680:SF36">
    <property type="entry name" value="PEPTIDYL-ALPHA-HYDROXYGLYCINE ALPHA-AMIDATING LYASE 1"/>
    <property type="match status" value="1"/>
</dbReference>
<reference evidence="16" key="2">
    <citation type="submission" date="2020-10" db="UniProtKB">
        <authorList>
            <consortium name="WormBaseParasite"/>
        </authorList>
    </citation>
    <scope>IDENTIFICATION</scope>
</reference>
<dbReference type="WBParaSite" id="Pan_g15810.t1">
    <property type="protein sequence ID" value="Pan_g15810.t1"/>
    <property type="gene ID" value="Pan_g15810"/>
</dbReference>
<evidence type="ECO:0000256" key="7">
    <source>
        <dbReference type="ARBA" id="ARBA00022729"/>
    </source>
</evidence>
<dbReference type="GO" id="GO:0004598">
    <property type="term" value="F:peptidylamidoglycolate lyase activity"/>
    <property type="evidence" value="ECO:0007669"/>
    <property type="project" value="UniProtKB-EC"/>
</dbReference>
<dbReference type="GO" id="GO:0005576">
    <property type="term" value="C:extracellular region"/>
    <property type="evidence" value="ECO:0007669"/>
    <property type="project" value="UniProtKB-SubCell"/>
</dbReference>
<evidence type="ECO:0000256" key="12">
    <source>
        <dbReference type="ARBA" id="ARBA00023239"/>
    </source>
</evidence>
<evidence type="ECO:0000256" key="1">
    <source>
        <dbReference type="ARBA" id="ARBA00000686"/>
    </source>
</evidence>
<dbReference type="PROSITE" id="PS51125">
    <property type="entry name" value="NHL"/>
    <property type="match status" value="3"/>
</dbReference>
<evidence type="ECO:0000256" key="6">
    <source>
        <dbReference type="ARBA" id="ARBA00022723"/>
    </source>
</evidence>
<keyword evidence="7 14" id="KW-0732">Signal</keyword>
<protein>
    <recommendedName>
        <fullName evidence="4">peptidylamidoglycolate lyase</fullName>
        <ecNumber evidence="4">4.3.2.5</ecNumber>
    </recommendedName>
</protein>
<evidence type="ECO:0000256" key="9">
    <source>
        <dbReference type="ARBA" id="ARBA00022833"/>
    </source>
</evidence>
<evidence type="ECO:0000256" key="8">
    <source>
        <dbReference type="ARBA" id="ARBA00022737"/>
    </source>
</evidence>
<keyword evidence="12" id="KW-0456">Lyase</keyword>
<evidence type="ECO:0000256" key="11">
    <source>
        <dbReference type="ARBA" id="ARBA00023180"/>
    </source>
</evidence>
<dbReference type="FunFam" id="2.120.10.30:FF:000083">
    <property type="entry name" value="Peptidyl-glycine alpha-amidating monooxygenase B"/>
    <property type="match status" value="1"/>
</dbReference>
<feature type="repeat" description="NHL" evidence="13">
    <location>
        <begin position="142"/>
        <end position="183"/>
    </location>
</feature>
<keyword evidence="8" id="KW-0677">Repeat</keyword>
<comment type="catalytic activity">
    <reaction evidence="1">
        <text>a [peptide]-C-terminal (2S)-2-hydroxyglycine = a [peptide]-C-terminal amide + glyoxylate</text>
        <dbReference type="Rhea" id="RHEA:20924"/>
        <dbReference type="Rhea" id="RHEA-COMP:13485"/>
        <dbReference type="Rhea" id="RHEA-COMP:15321"/>
        <dbReference type="ChEBI" id="CHEBI:36655"/>
        <dbReference type="ChEBI" id="CHEBI:137001"/>
        <dbReference type="ChEBI" id="CHEBI:142768"/>
        <dbReference type="EC" id="4.3.2.5"/>
    </reaction>
</comment>
<dbReference type="CDD" id="cd14958">
    <property type="entry name" value="NHL_PAL_like"/>
    <property type="match status" value="1"/>
</dbReference>
<evidence type="ECO:0000256" key="5">
    <source>
        <dbReference type="ARBA" id="ARBA00022525"/>
    </source>
</evidence>
<dbReference type="PANTHER" id="PTHR10680">
    <property type="entry name" value="PEPTIDYL-GLYCINE ALPHA-AMIDATING MONOOXYGENASE"/>
    <property type="match status" value="1"/>
</dbReference>
<feature type="repeat" description="NHL" evidence="13">
    <location>
        <begin position="251"/>
        <end position="289"/>
    </location>
</feature>
<feature type="repeat" description="NHL" evidence="13">
    <location>
        <begin position="191"/>
        <end position="236"/>
    </location>
</feature>
<evidence type="ECO:0000256" key="2">
    <source>
        <dbReference type="ARBA" id="ARBA00001947"/>
    </source>
</evidence>
<evidence type="ECO:0000313" key="16">
    <source>
        <dbReference type="WBParaSite" id="Pan_g15810.t1"/>
    </source>
</evidence>
<keyword evidence="11" id="KW-0325">Glycoprotein</keyword>
<dbReference type="Gene3D" id="2.120.10.30">
    <property type="entry name" value="TolB, C-terminal domain"/>
    <property type="match status" value="1"/>
</dbReference>
<organism evidence="15 16">
    <name type="scientific">Panagrellus redivivus</name>
    <name type="common">Microworm</name>
    <dbReference type="NCBI Taxonomy" id="6233"/>
    <lineage>
        <taxon>Eukaryota</taxon>
        <taxon>Metazoa</taxon>
        <taxon>Ecdysozoa</taxon>
        <taxon>Nematoda</taxon>
        <taxon>Chromadorea</taxon>
        <taxon>Rhabditida</taxon>
        <taxon>Tylenchina</taxon>
        <taxon>Panagrolaimomorpha</taxon>
        <taxon>Panagrolaimoidea</taxon>
        <taxon>Panagrolaimidae</taxon>
        <taxon>Panagrellus</taxon>
    </lineage>
</organism>
<evidence type="ECO:0000256" key="3">
    <source>
        <dbReference type="ARBA" id="ARBA00004613"/>
    </source>
</evidence>
<dbReference type="SUPFAM" id="SSF101898">
    <property type="entry name" value="NHL repeat"/>
    <property type="match status" value="1"/>
</dbReference>
<comment type="subcellular location">
    <subcellularLocation>
        <location evidence="3">Secreted</location>
    </subcellularLocation>
</comment>
<keyword evidence="9" id="KW-0862">Zinc</keyword>
<dbReference type="InterPro" id="IPR001258">
    <property type="entry name" value="NHL_repeat"/>
</dbReference>
<dbReference type="Pfam" id="PF01436">
    <property type="entry name" value="NHL"/>
    <property type="match status" value="2"/>
</dbReference>
<dbReference type="InterPro" id="IPR011042">
    <property type="entry name" value="6-blade_b-propeller_TolB-like"/>
</dbReference>
<proteinExistence type="predicted"/>
<comment type="cofactor">
    <cofactor evidence="2">
        <name>Zn(2+)</name>
        <dbReference type="ChEBI" id="CHEBI:29105"/>
    </cofactor>
</comment>
<sequence>MVSGIIFAALLATVSAVLEDGQFQPDRNFDPNSVAAYEDVLYGPAGPSYPEAVAQVEADISAEEQQQMPTSAGRERSGASLAVSKPLGEVSAVAIGKEGTVIAFHRGDRTWNDKSFSTEYKFNPALGPIKNSTIYVIDAATGTVVAEHGENRFYMPHGLTVDKQGNVWVTDVGSHQVHKLDGKTFEPVLSLGEKLVPGSDDGHFCQPTDVAVSADGRFAFVADGYCGSRVVKFDAKTGKLLEQFGSPDTAYPAEAGEFFVPHSLTLIEDLNLLCVADRENERIQCFAAGLAAGHRQQAPTGMFVTKAENIGRVYAIRERRHYLVGVTGADAEGLEPQMFMMDMDTGKAETFAKGLDGHALAIDDTGMVYVARMHPNEIVQIQI</sequence>
<keyword evidence="6" id="KW-0479">Metal-binding</keyword>
<evidence type="ECO:0000313" key="15">
    <source>
        <dbReference type="Proteomes" id="UP000492821"/>
    </source>
</evidence>
<reference evidence="15" key="1">
    <citation type="journal article" date="2013" name="Genetics">
        <title>The draft genome and transcriptome of Panagrellus redivivus are shaped by the harsh demands of a free-living lifestyle.</title>
        <authorList>
            <person name="Srinivasan J."/>
            <person name="Dillman A.R."/>
            <person name="Macchietto M.G."/>
            <person name="Heikkinen L."/>
            <person name="Lakso M."/>
            <person name="Fracchia K.M."/>
            <person name="Antoshechkin I."/>
            <person name="Mortazavi A."/>
            <person name="Wong G."/>
            <person name="Sternberg P.W."/>
        </authorList>
    </citation>
    <scope>NUCLEOTIDE SEQUENCE [LARGE SCALE GENOMIC DNA]</scope>
    <source>
        <strain evidence="15">MT8872</strain>
    </source>
</reference>
<evidence type="ECO:0000256" key="14">
    <source>
        <dbReference type="SAM" id="SignalP"/>
    </source>
</evidence>
<feature type="signal peptide" evidence="14">
    <location>
        <begin position="1"/>
        <end position="16"/>
    </location>
</feature>
<dbReference type="GO" id="GO:0046872">
    <property type="term" value="F:metal ion binding"/>
    <property type="evidence" value="ECO:0007669"/>
    <property type="project" value="UniProtKB-KW"/>
</dbReference>
<evidence type="ECO:0000256" key="13">
    <source>
        <dbReference type="PROSITE-ProRule" id="PRU00504"/>
    </source>
</evidence>
<evidence type="ECO:0000256" key="10">
    <source>
        <dbReference type="ARBA" id="ARBA00023157"/>
    </source>
</evidence>
<evidence type="ECO:0000256" key="4">
    <source>
        <dbReference type="ARBA" id="ARBA00012343"/>
    </source>
</evidence>
<keyword evidence="10" id="KW-1015">Disulfide bond</keyword>
<keyword evidence="15" id="KW-1185">Reference proteome</keyword>
<dbReference type="Proteomes" id="UP000492821">
    <property type="component" value="Unassembled WGS sequence"/>
</dbReference>
<accession>A0A7E4ZT84</accession>